<dbReference type="Pfam" id="PF13707">
    <property type="entry name" value="RloB"/>
    <property type="match status" value="1"/>
</dbReference>
<dbReference type="EMBL" id="AONC01000022">
    <property type="protein sequence ID" value="EXJ15725.1"/>
    <property type="molecule type" value="Genomic_DNA"/>
</dbReference>
<dbReference type="OrthoDB" id="9796523at2"/>
<dbReference type="Proteomes" id="UP000019460">
    <property type="component" value="Unassembled WGS sequence"/>
</dbReference>
<proteinExistence type="predicted"/>
<name>W9VZA9_9GAMM</name>
<gene>
    <name evidence="1" type="ORF">D779_1113</name>
</gene>
<dbReference type="AlphaFoldDB" id="W9VZA9"/>
<evidence type="ECO:0008006" key="3">
    <source>
        <dbReference type="Google" id="ProtNLM"/>
    </source>
</evidence>
<evidence type="ECO:0000313" key="2">
    <source>
        <dbReference type="Proteomes" id="UP000019460"/>
    </source>
</evidence>
<dbReference type="STRING" id="1249627.D779_1113"/>
<sequence>MALTKRRPRPLDRAQEHVRDTRLVIIAAEGQQTERQYFAMFRSTRVQVKVLAAGADNRSAPEYVLERLRRFQDEYQLDEGDSLWLMLDVDRWGSDKLAAVAREAKSVGFGLAVSNPCFEVWLLYHFTADIPATDRCGDIEQALRQATGSGYNKSRLQPECFAPHLSAALERSEAADPSPRGRWPKDPGSHVYRVIRELPEEAMPSAP</sequence>
<accession>W9VZA9</accession>
<organism evidence="1 2">
    <name type="scientific">Imhoffiella purpurea</name>
    <dbReference type="NCBI Taxonomy" id="1249627"/>
    <lineage>
        <taxon>Bacteria</taxon>
        <taxon>Pseudomonadati</taxon>
        <taxon>Pseudomonadota</taxon>
        <taxon>Gammaproteobacteria</taxon>
        <taxon>Chromatiales</taxon>
        <taxon>Chromatiaceae</taxon>
        <taxon>Imhoffiella</taxon>
    </lineage>
</organism>
<dbReference type="RefSeq" id="WP_043751971.1">
    <property type="nucleotide sequence ID" value="NZ_AONC01000022.1"/>
</dbReference>
<dbReference type="eggNOG" id="ENOG5033324">
    <property type="taxonomic scope" value="Bacteria"/>
</dbReference>
<dbReference type="InterPro" id="IPR025591">
    <property type="entry name" value="RloB"/>
</dbReference>
<reference evidence="1 2" key="1">
    <citation type="submission" date="2012-11" db="EMBL/GenBank/DDBJ databases">
        <title>Genome assembly of Thiorhodococcus sp. AK35.</title>
        <authorList>
            <person name="Nupur N."/>
            <person name="Khatri I."/>
            <person name="Subramanian S."/>
            <person name="Pinnaka A."/>
        </authorList>
    </citation>
    <scope>NUCLEOTIDE SEQUENCE [LARGE SCALE GENOMIC DNA]</scope>
    <source>
        <strain evidence="1 2">AK35</strain>
    </source>
</reference>
<keyword evidence="2" id="KW-1185">Reference proteome</keyword>
<comment type="caution">
    <text evidence="1">The sequence shown here is derived from an EMBL/GenBank/DDBJ whole genome shotgun (WGS) entry which is preliminary data.</text>
</comment>
<evidence type="ECO:0000313" key="1">
    <source>
        <dbReference type="EMBL" id="EXJ15725.1"/>
    </source>
</evidence>
<protein>
    <recommendedName>
        <fullName evidence="3">RloB-like protein</fullName>
    </recommendedName>
</protein>